<organism evidence="1">
    <name type="scientific">marine metagenome</name>
    <dbReference type="NCBI Taxonomy" id="408172"/>
    <lineage>
        <taxon>unclassified sequences</taxon>
        <taxon>metagenomes</taxon>
        <taxon>ecological metagenomes</taxon>
    </lineage>
</organism>
<dbReference type="InterPro" id="IPR029063">
    <property type="entry name" value="SAM-dependent_MTases_sf"/>
</dbReference>
<dbReference type="PANTHER" id="PTHR47473">
    <property type="entry name" value="BTA1P"/>
    <property type="match status" value="1"/>
</dbReference>
<dbReference type="InterPro" id="IPR021829">
    <property type="entry name" value="DUF3419"/>
</dbReference>
<reference evidence="1" key="1">
    <citation type="submission" date="2018-05" db="EMBL/GenBank/DDBJ databases">
        <authorList>
            <person name="Lanie J.A."/>
            <person name="Ng W.-L."/>
            <person name="Kazmierczak K.M."/>
            <person name="Andrzejewski T.M."/>
            <person name="Davidsen T.M."/>
            <person name="Wayne K.J."/>
            <person name="Tettelin H."/>
            <person name="Glass J.I."/>
            <person name="Rusch D."/>
            <person name="Podicherti R."/>
            <person name="Tsui H.-C.T."/>
            <person name="Winkler M.E."/>
        </authorList>
    </citation>
    <scope>NUCLEOTIDE SEQUENCE</scope>
</reference>
<name>A0A382AJK2_9ZZZZ</name>
<dbReference type="Pfam" id="PF11899">
    <property type="entry name" value="DUF3419"/>
    <property type="match status" value="1"/>
</dbReference>
<sequence>MSQTINYSLCWEDQDILKFLHQDGHEILIVGSGGCLSLSSLAYKNVSLHLVEINELQNKLIRLKVCAFNNLSFENCMYFFGTFAPPKEYRDRLDIFWQLSDYLSSDDRKYWKSNLKMVSKGLIHIGKWERYLQAWNRYFLPAAIGRRTIDDFINSNNIQEQKYIYKRKVDRFLHRLILRTFASKMIQSRFGRHPDLLKYFNESPGDIFYKRLEKAWCKIPIVKNYYFRYMLESHYRRSMTLPDWAIKENYNIINKRTSNISFHSNSMMEYLLQTDKNFDMIYISNITDTFDQKESSALFQQCASHLKRDGKLVIWNNLVERKPSEHFLLMEELSHSISKNRLATYYGYFGVYGLR</sequence>
<accession>A0A382AJK2</accession>
<dbReference type="EMBL" id="UINC01025674">
    <property type="protein sequence ID" value="SVB01686.1"/>
    <property type="molecule type" value="Genomic_DNA"/>
</dbReference>
<gene>
    <name evidence="1" type="ORF">METZ01_LOCUS154540</name>
</gene>
<dbReference type="SUPFAM" id="SSF53335">
    <property type="entry name" value="S-adenosyl-L-methionine-dependent methyltransferases"/>
    <property type="match status" value="1"/>
</dbReference>
<dbReference type="Gene3D" id="3.40.50.150">
    <property type="entry name" value="Vaccinia Virus protein VP39"/>
    <property type="match status" value="1"/>
</dbReference>
<proteinExistence type="predicted"/>
<evidence type="ECO:0000313" key="1">
    <source>
        <dbReference type="EMBL" id="SVB01686.1"/>
    </source>
</evidence>
<dbReference type="CDD" id="cd02440">
    <property type="entry name" value="AdoMet_MTases"/>
    <property type="match status" value="1"/>
</dbReference>
<dbReference type="PANTHER" id="PTHR47473:SF1">
    <property type="entry name" value="METHYLTRANSFERASE DOMAIN-CONTAINING PROTEIN"/>
    <property type="match status" value="1"/>
</dbReference>
<dbReference type="AlphaFoldDB" id="A0A382AJK2"/>
<protein>
    <submittedName>
        <fullName evidence="1">Uncharacterized protein</fullName>
    </submittedName>
</protein>